<dbReference type="OrthoDB" id="374600at2157"/>
<reference evidence="1" key="5">
    <citation type="submission" date="2014-05" db="EMBL/GenBank/DDBJ databases">
        <authorList>
            <person name="Wang L."/>
            <person name="Yang H."/>
            <person name="Xiang H."/>
        </authorList>
    </citation>
    <scope>NUCLEOTIDE SEQUENCE</scope>
    <source>
        <strain evidence="1">CGMCC 1.2087</strain>
    </source>
</reference>
<reference evidence="1" key="1">
    <citation type="journal article" date="2012" name="Appl. Environ. Microbiol.">
        <title>Identification of the haloarchaeal phasin (PhaP) that functions in polyhydroxyalkanoate accumulation and granule formation in Haloferax mediterranei.</title>
        <authorList>
            <person name="Cai S."/>
            <person name="Cai L."/>
            <person name="Liu H."/>
            <person name="Liu X."/>
            <person name="Han J."/>
            <person name="Zhou J."/>
            <person name="Xiang H."/>
        </authorList>
    </citation>
    <scope>NUCLEOTIDE SEQUENCE</scope>
    <source>
        <strain evidence="1">CGMCC 1.2087</strain>
    </source>
</reference>
<keyword evidence="6" id="KW-1185">Reference proteome</keyword>
<dbReference type="EMBL" id="CP001868">
    <property type="protein sequence ID" value="AFK19044.1"/>
    <property type="molecule type" value="Genomic_DNA"/>
</dbReference>
<evidence type="ECO:0000313" key="4">
    <source>
        <dbReference type="EMBL" id="QCQ75517.1"/>
    </source>
</evidence>
<reference evidence="4 8" key="6">
    <citation type="submission" date="2019-04" db="EMBL/GenBank/DDBJ databases">
        <title>Methylomes of two halophilic Archaea, Haloarcula marismortui and Haloferax mediterranei.</title>
        <authorList>
            <person name="DasSarma S."/>
            <person name="DasSarma P."/>
            <person name="DasSarma S."/>
            <person name="Fomenkov A."/>
            <person name="Vincze T."/>
            <person name="Anton B.P."/>
            <person name="Roberts R.J."/>
        </authorList>
    </citation>
    <scope>NUCLEOTIDE SEQUENCE [LARGE SCALE GENOMIC DNA]</scope>
    <source>
        <strain evidence="4">ATCC 33500</strain>
        <strain evidence="8">ATCC 33500 / DSM 1411 / JCM 8866 / NBRC 14739 / NCIMB 2177 / R-4</strain>
    </source>
</reference>
<evidence type="ECO:0000313" key="7">
    <source>
        <dbReference type="Proteomes" id="UP000027075"/>
    </source>
</evidence>
<sequence>MTAAIHRLQEALDDVNHERSRQLIREALQYEEIHLSEWLQTVNGLEGVQHIECDRDGSETVWFDPNDVFAIEATLDVAQSFGWSVKSVSFDGRSITFARPEVHDE</sequence>
<dbReference type="PaxDb" id="523841-HFX_1333"/>
<evidence type="ECO:0000313" key="5">
    <source>
        <dbReference type="Proteomes" id="UP000006469"/>
    </source>
</evidence>
<evidence type="ECO:0000313" key="1">
    <source>
        <dbReference type="EMBL" id="AFK19044.1"/>
    </source>
</evidence>
<dbReference type="RefSeq" id="WP_004057205.1">
    <property type="nucleotide sequence ID" value="NC_017941.2"/>
</dbReference>
<name>I3R484_HALMT</name>
<reference evidence="3 6" key="3">
    <citation type="journal article" date="2014" name="PLoS Genet.">
        <title>Phylogenetically driven sequencing of extremely halophilic archaea reveals strategies for static and dynamic osmo-response.</title>
        <authorList>
            <person name="Becker E.A."/>
            <person name="Seitzer P.M."/>
            <person name="Tritt A."/>
            <person name="Larsen D."/>
            <person name="Krusor M."/>
            <person name="Yao A.I."/>
            <person name="Wu D."/>
            <person name="Madern D."/>
            <person name="Eisen J.A."/>
            <person name="Darling A.E."/>
            <person name="Facciotti M.T."/>
        </authorList>
    </citation>
    <scope>NUCLEOTIDE SEQUENCE [LARGE SCALE GENOMIC DNA]</scope>
    <source>
        <strain evidence="3">ATCC 33500</strain>
        <strain evidence="6">ATCC 33500 / DSM 1411 / JCM 8866 / NBRC 14739 / NCIMB 2177 / R-4</strain>
    </source>
</reference>
<dbReference type="GeneID" id="40156687"/>
<evidence type="ECO:0000313" key="2">
    <source>
        <dbReference type="EMBL" id="AHZ21597.1"/>
    </source>
</evidence>
<dbReference type="KEGG" id="hme:HFX_1333"/>
<dbReference type="Proteomes" id="UP000006469">
    <property type="component" value="Chromosome"/>
</dbReference>
<reference evidence="2 7" key="4">
    <citation type="submission" date="2014-04" db="EMBL/GenBank/DDBJ databases">
        <title>Transcriptional profiles of Haloferax mediterranei on the basis of nitrogen availability.</title>
        <authorList>
            <person name="Bautista V."/>
        </authorList>
    </citation>
    <scope>NUCLEOTIDE SEQUENCE [LARGE SCALE GENOMIC DNA]</scope>
    <source>
        <strain evidence="2">ATCC 33500</strain>
        <strain evidence="7">ATCC 33500 / DSM 1411 / JCM 8866 / NBRC 14739 / NCIMB 2177 / R-4</strain>
    </source>
</reference>
<dbReference type="PATRIC" id="fig|523841.21.peg.781"/>
<dbReference type="Proteomes" id="UP000027075">
    <property type="component" value="Chromosome"/>
</dbReference>
<evidence type="ECO:0000313" key="3">
    <source>
        <dbReference type="EMBL" id="EMA03692.1"/>
    </source>
</evidence>
<dbReference type="EMBL" id="CP007551">
    <property type="protein sequence ID" value="AHZ21597.1"/>
    <property type="molecule type" value="Genomic_DNA"/>
</dbReference>
<evidence type="ECO:0000313" key="6">
    <source>
        <dbReference type="Proteomes" id="UP000011603"/>
    </source>
</evidence>
<dbReference type="HOGENOM" id="CLU_2230302_0_0_2"/>
<dbReference type="AlphaFoldDB" id="I3R484"/>
<reference evidence="1 5" key="2">
    <citation type="journal article" date="2012" name="J. Bacteriol.">
        <title>Complete genome sequence of the metabolically versatile halophilic archaeon Haloferax mediterranei, a poly(3-hydroxybutyrate-co-3-hydroxyvalerate) producer.</title>
        <authorList>
            <person name="Han J."/>
            <person name="Zhang F."/>
            <person name="Hou J."/>
            <person name="Liu X."/>
            <person name="Li M."/>
            <person name="Liu H."/>
            <person name="Cai L."/>
            <person name="Zhang B."/>
            <person name="Chen Y."/>
            <person name="Zhou J."/>
            <person name="Hu S."/>
            <person name="Xiang H."/>
        </authorList>
    </citation>
    <scope>NUCLEOTIDE SEQUENCE [LARGE SCALE GENOMIC DNA]</scope>
    <source>
        <strain evidence="5">ATCC 33500 / DSM 1411 / JCM 8866 / NBRC 14739 / NCIMB 2177 / R-4</strain>
        <strain evidence="1">CGMCC 1.2087</strain>
    </source>
</reference>
<dbReference type="Proteomes" id="UP000299011">
    <property type="component" value="Chromosome"/>
</dbReference>
<organism evidence="1 5">
    <name type="scientific">Haloferax mediterranei (strain ATCC 33500 / DSM 1411 / JCM 8866 / NBRC 14739 / NCIMB 2177 / R-4)</name>
    <name type="common">Halobacterium mediterranei</name>
    <dbReference type="NCBI Taxonomy" id="523841"/>
    <lineage>
        <taxon>Archaea</taxon>
        <taxon>Methanobacteriati</taxon>
        <taxon>Methanobacteriota</taxon>
        <taxon>Stenosarchaea group</taxon>
        <taxon>Halobacteria</taxon>
        <taxon>Halobacteriales</taxon>
        <taxon>Haloferacaceae</taxon>
        <taxon>Haloferax</taxon>
    </lineage>
</organism>
<protein>
    <submittedName>
        <fullName evidence="1">Uncharacterized protein</fullName>
    </submittedName>
</protein>
<evidence type="ECO:0000313" key="8">
    <source>
        <dbReference type="Proteomes" id="UP000299011"/>
    </source>
</evidence>
<proteinExistence type="predicted"/>
<dbReference type="STRING" id="523841.HFX_1333"/>
<dbReference type="Proteomes" id="UP000011603">
    <property type="component" value="Unassembled WGS sequence"/>
</dbReference>
<gene>
    <name evidence="1" type="ordered locus">HFX_1333</name>
    <name evidence="2" type="ORF">BM92_02525</name>
    <name evidence="3" type="ORF">C439_03845</name>
    <name evidence="4" type="ORF">E6P09_09680</name>
</gene>
<dbReference type="EMBL" id="CP039139">
    <property type="protein sequence ID" value="QCQ75517.1"/>
    <property type="molecule type" value="Genomic_DNA"/>
</dbReference>
<dbReference type="EMBL" id="AOLO01000004">
    <property type="protein sequence ID" value="EMA03692.1"/>
    <property type="molecule type" value="Genomic_DNA"/>
</dbReference>
<accession>I3R484</accession>